<organism evidence="1 2">
    <name type="scientific">Iningainema tapete BLCC-T55</name>
    <dbReference type="NCBI Taxonomy" id="2748662"/>
    <lineage>
        <taxon>Bacteria</taxon>
        <taxon>Bacillati</taxon>
        <taxon>Cyanobacteriota</taxon>
        <taxon>Cyanophyceae</taxon>
        <taxon>Nostocales</taxon>
        <taxon>Scytonemataceae</taxon>
        <taxon>Iningainema tapete</taxon>
    </lineage>
</organism>
<proteinExistence type="predicted"/>
<evidence type="ECO:0000313" key="1">
    <source>
        <dbReference type="EMBL" id="MBD2773846.1"/>
    </source>
</evidence>
<gene>
    <name evidence="1" type="ORF">ICL16_17645</name>
</gene>
<dbReference type="RefSeq" id="WP_190830104.1">
    <property type="nucleotide sequence ID" value="NZ_CAWPPI010000060.1"/>
</dbReference>
<evidence type="ECO:0000313" key="2">
    <source>
        <dbReference type="Proteomes" id="UP000629098"/>
    </source>
</evidence>
<name>A0A8J6XJT6_9CYAN</name>
<keyword evidence="2" id="KW-1185">Reference proteome</keyword>
<accession>A0A8J6XJT6</accession>
<protein>
    <submittedName>
        <fullName evidence="1">Uncharacterized protein</fullName>
    </submittedName>
</protein>
<dbReference type="EMBL" id="JACXAE010000060">
    <property type="protein sequence ID" value="MBD2773846.1"/>
    <property type="molecule type" value="Genomic_DNA"/>
</dbReference>
<sequence length="284" mass="32700">MVVLDRELITKALESKVGKVIHYQLEQVRVELDRQFCENSLSKEVVNDLTKIQCIINDAFVIGEKKELDLINKIDLVLDKVKLINREIRDFQKKHEEPLPDKIFEDLDKIILSCVEKLVSARKQLEQMQNTLAIIVQAGKELEKDGNKDIFKNWAEAVEFLAEALEECLENFPDIPLGMVEDLATGLLSATSEKTYELTSKEKYRSRIKYAATFILELVRKKRYQYLSSKSAEAKAIERIKNTEETEWIVVSEPGKTINIDQINERLKKRGYNVQISHKNSSAG</sequence>
<reference evidence="1" key="1">
    <citation type="submission" date="2020-09" db="EMBL/GenBank/DDBJ databases">
        <title>Iningainema tapete sp. nov. (Scytonemataceae, Cyanobacteria) from greenhouses in central Florida (USA) produces two types of nodularin with biosynthetic potential for microcystin-LR and anabaenopeptins.</title>
        <authorList>
            <person name="Berthold D.E."/>
            <person name="Lefler F.W."/>
            <person name="Huang I.-S."/>
            <person name="Abdulla H."/>
            <person name="Zimba P.V."/>
            <person name="Laughinghouse H.D. IV."/>
        </authorList>
    </citation>
    <scope>NUCLEOTIDE SEQUENCE</scope>
    <source>
        <strain evidence="1">BLCCT55</strain>
    </source>
</reference>
<dbReference type="Proteomes" id="UP000629098">
    <property type="component" value="Unassembled WGS sequence"/>
</dbReference>
<comment type="caution">
    <text evidence="1">The sequence shown here is derived from an EMBL/GenBank/DDBJ whole genome shotgun (WGS) entry which is preliminary data.</text>
</comment>
<dbReference type="AlphaFoldDB" id="A0A8J6XJT6"/>